<dbReference type="InterPro" id="IPR005330">
    <property type="entry name" value="MHYT_dom"/>
</dbReference>
<dbReference type="CDD" id="cd01949">
    <property type="entry name" value="GGDEF"/>
    <property type="match status" value="1"/>
</dbReference>
<dbReference type="Gene3D" id="3.30.70.270">
    <property type="match status" value="1"/>
</dbReference>
<dbReference type="InterPro" id="IPR000014">
    <property type="entry name" value="PAS"/>
</dbReference>
<feature type="transmembrane region" description="Helical" evidence="1">
    <location>
        <begin position="176"/>
        <end position="195"/>
    </location>
</feature>
<sequence length="803" mass="85860">MLSVIGCITEQHNLWLVLLAAVICALASYTAVAVLHRAQDATGSTRGAWLSLAALASGSGIWATHFVAMLAYAPGLPSGYDLNLTVLSLVVAVLLTGAALRLSLWRRLPASAWIGGGVIGLGIAAMHYLGMAAYEVAGTIRWSAALVAASILIGVAGGAAALPVALRRRSPRDEALAALLLTIAICGHHFTAMGAVAITPDPLSAIASDAAPHRWLAAIVSIPSLSIIVLALGALVFENRERRRHEREQLVRSLANAAVEGVLVCDGDRIVTANDSLAALLGRAPGSLAGASLAEVLPPLAQSAQNAHQAEEIELSDAAGDLIPVELIEHSIDLGGRPHRAVALRDLRARREAERHIHFLAHHDDLTGVANRSSFNAKFDRAIDEMRASGRGLTVLCLDLDRFKEVNDLYGHAAGDELLQTFARRIEAVLDEGQTFARLGGDEFAILAPGIDEPAAAEKFADDILEAVKKDDGAAFSGALSTSIGIALAPLHGAERETLMGRADAAMYQAKLEGRGGSRMFKSDMGSQVRARRLFDRDLRQAIACGEFQLVYQPQTTIGSGTIVGFEALLRWRHPERGDIPPAMFIPVAEDSGSIVQIGEWALQEACREAAQWTQALSVSVNVSAVQLHHLAFAKLVRDVLEQTRLSPDRLELEITETALIRDLDRALWTLRQLQALGVRIAMDDFGTGYSSLSTLRAFSFDKIKIDRSLVRSVDSNEQAAAIVRAVLGLGRGLGLPVLAEGVETTEELAFLKQECCDEAQGYLIGRPLPIEAYEHIVRLADVSRIAAPLVWRRLANAASDAA</sequence>
<evidence type="ECO:0000259" key="2">
    <source>
        <dbReference type="PROSITE" id="PS50883"/>
    </source>
</evidence>
<dbReference type="Pfam" id="PF00563">
    <property type="entry name" value="EAL"/>
    <property type="match status" value="1"/>
</dbReference>
<dbReference type="PANTHER" id="PTHR44757:SF2">
    <property type="entry name" value="BIOFILM ARCHITECTURE MAINTENANCE PROTEIN MBAA"/>
    <property type="match status" value="1"/>
</dbReference>
<feature type="transmembrane region" description="Helical" evidence="1">
    <location>
        <begin position="142"/>
        <end position="164"/>
    </location>
</feature>
<dbReference type="InterPro" id="IPR043128">
    <property type="entry name" value="Rev_trsase/Diguanyl_cyclase"/>
</dbReference>
<dbReference type="Pfam" id="PF03707">
    <property type="entry name" value="MHYT"/>
    <property type="match status" value="2"/>
</dbReference>
<dbReference type="PROSITE" id="PS50924">
    <property type="entry name" value="MHYT"/>
    <property type="match status" value="1"/>
</dbReference>
<evidence type="ECO:0000259" key="4">
    <source>
        <dbReference type="PROSITE" id="PS50924"/>
    </source>
</evidence>
<name>A0ABU1DFA2_9HYPH</name>
<dbReference type="EMBL" id="JADBEO010000016">
    <property type="protein sequence ID" value="MDR4306782.1"/>
    <property type="molecule type" value="Genomic_DNA"/>
</dbReference>
<feature type="transmembrane region" description="Helical" evidence="1">
    <location>
        <begin position="12"/>
        <end position="35"/>
    </location>
</feature>
<dbReference type="SMART" id="SM00052">
    <property type="entry name" value="EAL"/>
    <property type="match status" value="1"/>
</dbReference>
<keyword evidence="1" id="KW-0812">Transmembrane</keyword>
<feature type="domain" description="GGDEF" evidence="3">
    <location>
        <begin position="391"/>
        <end position="523"/>
    </location>
</feature>
<organism evidence="5 6">
    <name type="scientific">Chelatococcus sambhunathii</name>
    <dbReference type="NCBI Taxonomy" id="363953"/>
    <lineage>
        <taxon>Bacteria</taxon>
        <taxon>Pseudomonadati</taxon>
        <taxon>Pseudomonadota</taxon>
        <taxon>Alphaproteobacteria</taxon>
        <taxon>Hyphomicrobiales</taxon>
        <taxon>Chelatococcaceae</taxon>
        <taxon>Chelatococcus</taxon>
    </lineage>
</organism>
<dbReference type="NCBIfam" id="TIGR00254">
    <property type="entry name" value="GGDEF"/>
    <property type="match status" value="1"/>
</dbReference>
<reference evidence="5" key="1">
    <citation type="submission" date="2020-10" db="EMBL/GenBank/DDBJ databases">
        <authorList>
            <person name="Abbas A."/>
            <person name="Razzaq R."/>
            <person name="Waqas M."/>
            <person name="Abbas N."/>
            <person name="Nielsen T.K."/>
            <person name="Hansen L.H."/>
            <person name="Hussain S."/>
            <person name="Shahid M."/>
        </authorList>
    </citation>
    <scope>NUCLEOTIDE SEQUENCE</scope>
    <source>
        <strain evidence="5">S14</strain>
    </source>
</reference>
<dbReference type="SUPFAM" id="SSF141868">
    <property type="entry name" value="EAL domain-like"/>
    <property type="match status" value="1"/>
</dbReference>
<dbReference type="InterPro" id="IPR052155">
    <property type="entry name" value="Biofilm_reg_signaling"/>
</dbReference>
<dbReference type="CDD" id="cd00130">
    <property type="entry name" value="PAS"/>
    <property type="match status" value="1"/>
</dbReference>
<dbReference type="InterPro" id="IPR029787">
    <property type="entry name" value="Nucleotide_cyclase"/>
</dbReference>
<dbReference type="InterPro" id="IPR000160">
    <property type="entry name" value="GGDEF_dom"/>
</dbReference>
<dbReference type="PANTHER" id="PTHR44757">
    <property type="entry name" value="DIGUANYLATE CYCLASE DGCP"/>
    <property type="match status" value="1"/>
</dbReference>
<dbReference type="Pfam" id="PF00990">
    <property type="entry name" value="GGDEF"/>
    <property type="match status" value="1"/>
</dbReference>
<evidence type="ECO:0000313" key="6">
    <source>
        <dbReference type="Proteomes" id="UP001181622"/>
    </source>
</evidence>
<dbReference type="PROSITE" id="PS50887">
    <property type="entry name" value="GGDEF"/>
    <property type="match status" value="1"/>
</dbReference>
<feature type="transmembrane region" description="Helical" evidence="1">
    <location>
        <begin position="215"/>
        <end position="237"/>
    </location>
</feature>
<gene>
    <name evidence="5" type="ORF">IHQ68_09140</name>
</gene>
<evidence type="ECO:0000256" key="1">
    <source>
        <dbReference type="PROSITE-ProRule" id="PRU00244"/>
    </source>
</evidence>
<feature type="domain" description="MHYT" evidence="4">
    <location>
        <begin position="12"/>
        <end position="199"/>
    </location>
</feature>
<dbReference type="InterPro" id="IPR035965">
    <property type="entry name" value="PAS-like_dom_sf"/>
</dbReference>
<dbReference type="Gene3D" id="3.30.450.20">
    <property type="entry name" value="PAS domain"/>
    <property type="match status" value="1"/>
</dbReference>
<dbReference type="InterPro" id="IPR001633">
    <property type="entry name" value="EAL_dom"/>
</dbReference>
<dbReference type="CDD" id="cd01948">
    <property type="entry name" value="EAL"/>
    <property type="match status" value="1"/>
</dbReference>
<feature type="transmembrane region" description="Helical" evidence="1">
    <location>
        <begin position="47"/>
        <end position="72"/>
    </location>
</feature>
<proteinExistence type="predicted"/>
<evidence type="ECO:0000259" key="3">
    <source>
        <dbReference type="PROSITE" id="PS50887"/>
    </source>
</evidence>
<keyword evidence="6" id="KW-1185">Reference proteome</keyword>
<dbReference type="SUPFAM" id="SSF55785">
    <property type="entry name" value="PYP-like sensor domain (PAS domain)"/>
    <property type="match status" value="1"/>
</dbReference>
<dbReference type="Pfam" id="PF13188">
    <property type="entry name" value="PAS_8"/>
    <property type="match status" value="1"/>
</dbReference>
<dbReference type="PROSITE" id="PS50883">
    <property type="entry name" value="EAL"/>
    <property type="match status" value="1"/>
</dbReference>
<keyword evidence="1" id="KW-0472">Membrane</keyword>
<dbReference type="Proteomes" id="UP001181622">
    <property type="component" value="Unassembled WGS sequence"/>
</dbReference>
<dbReference type="RefSeq" id="WP_309390987.1">
    <property type="nucleotide sequence ID" value="NZ_JADBEO010000016.1"/>
</dbReference>
<evidence type="ECO:0000313" key="5">
    <source>
        <dbReference type="EMBL" id="MDR4306782.1"/>
    </source>
</evidence>
<feature type="domain" description="EAL" evidence="2">
    <location>
        <begin position="532"/>
        <end position="782"/>
    </location>
</feature>
<feature type="transmembrane region" description="Helical" evidence="1">
    <location>
        <begin position="111"/>
        <end position="130"/>
    </location>
</feature>
<comment type="caution">
    <text evidence="5">The sequence shown here is derived from an EMBL/GenBank/DDBJ whole genome shotgun (WGS) entry which is preliminary data.</text>
</comment>
<dbReference type="SMART" id="SM00267">
    <property type="entry name" value="GGDEF"/>
    <property type="match status" value="1"/>
</dbReference>
<accession>A0ABU1DFA2</accession>
<keyword evidence="1" id="KW-1133">Transmembrane helix</keyword>
<feature type="transmembrane region" description="Helical" evidence="1">
    <location>
        <begin position="84"/>
        <end position="104"/>
    </location>
</feature>
<dbReference type="SUPFAM" id="SSF55073">
    <property type="entry name" value="Nucleotide cyclase"/>
    <property type="match status" value="1"/>
</dbReference>
<dbReference type="InterPro" id="IPR035919">
    <property type="entry name" value="EAL_sf"/>
</dbReference>
<protein>
    <submittedName>
        <fullName evidence="5">EAL domain-containing protein</fullName>
    </submittedName>
</protein>
<dbReference type="Gene3D" id="3.20.20.450">
    <property type="entry name" value="EAL domain"/>
    <property type="match status" value="1"/>
</dbReference>